<name>A0A4Y2D3B7_ARAVE</name>
<gene>
    <name evidence="1" type="ORF">AVEN_133924_1</name>
</gene>
<dbReference type="InterPro" id="IPR036397">
    <property type="entry name" value="RNaseH_sf"/>
</dbReference>
<dbReference type="Proteomes" id="UP000499080">
    <property type="component" value="Unassembled WGS sequence"/>
</dbReference>
<dbReference type="EMBL" id="BGPR01000296">
    <property type="protein sequence ID" value="GBM11193.1"/>
    <property type="molecule type" value="Genomic_DNA"/>
</dbReference>
<accession>A0A4Y2D3B7</accession>
<organism evidence="1 2">
    <name type="scientific">Araneus ventricosus</name>
    <name type="common">Orbweaver spider</name>
    <name type="synonym">Epeira ventricosa</name>
    <dbReference type="NCBI Taxonomy" id="182803"/>
    <lineage>
        <taxon>Eukaryota</taxon>
        <taxon>Metazoa</taxon>
        <taxon>Ecdysozoa</taxon>
        <taxon>Arthropoda</taxon>
        <taxon>Chelicerata</taxon>
        <taxon>Arachnida</taxon>
        <taxon>Araneae</taxon>
        <taxon>Araneomorphae</taxon>
        <taxon>Entelegynae</taxon>
        <taxon>Araneoidea</taxon>
        <taxon>Araneidae</taxon>
        <taxon>Araneus</taxon>
    </lineage>
</organism>
<evidence type="ECO:0008006" key="3">
    <source>
        <dbReference type="Google" id="ProtNLM"/>
    </source>
</evidence>
<sequence>MAVCCLEEGQVSACNRSVCSLDTLDLRLELWSGEQFPMTAEALSWLSHAPDCAAIHEQGGVFPQDNARPHTAVVTQDLLQSVDMLPWPARSPDLPPIEHAWDIIGRQLQSHPQPALTVPVFTEQMQQA</sequence>
<evidence type="ECO:0000313" key="2">
    <source>
        <dbReference type="Proteomes" id="UP000499080"/>
    </source>
</evidence>
<comment type="caution">
    <text evidence="1">The sequence shown here is derived from an EMBL/GenBank/DDBJ whole genome shotgun (WGS) entry which is preliminary data.</text>
</comment>
<proteinExistence type="predicted"/>
<keyword evidence="2" id="KW-1185">Reference proteome</keyword>
<evidence type="ECO:0000313" key="1">
    <source>
        <dbReference type="EMBL" id="GBM11193.1"/>
    </source>
</evidence>
<dbReference type="GO" id="GO:0003676">
    <property type="term" value="F:nucleic acid binding"/>
    <property type="evidence" value="ECO:0007669"/>
    <property type="project" value="InterPro"/>
</dbReference>
<dbReference type="Gene3D" id="3.30.420.10">
    <property type="entry name" value="Ribonuclease H-like superfamily/Ribonuclease H"/>
    <property type="match status" value="1"/>
</dbReference>
<dbReference type="OrthoDB" id="5410741at2759"/>
<dbReference type="AlphaFoldDB" id="A0A4Y2D3B7"/>
<protein>
    <recommendedName>
        <fullName evidence="3">Tc1-like transposase DDE domain-containing protein</fullName>
    </recommendedName>
</protein>
<reference evidence="1 2" key="1">
    <citation type="journal article" date="2019" name="Sci. Rep.">
        <title>Orb-weaving spider Araneus ventricosus genome elucidates the spidroin gene catalogue.</title>
        <authorList>
            <person name="Kono N."/>
            <person name="Nakamura H."/>
            <person name="Ohtoshi R."/>
            <person name="Moran D.A.P."/>
            <person name="Shinohara A."/>
            <person name="Yoshida Y."/>
            <person name="Fujiwara M."/>
            <person name="Mori M."/>
            <person name="Tomita M."/>
            <person name="Arakawa K."/>
        </authorList>
    </citation>
    <scope>NUCLEOTIDE SEQUENCE [LARGE SCALE GENOMIC DNA]</scope>
</reference>